<keyword evidence="3" id="KW-1185">Reference proteome</keyword>
<comment type="caution">
    <text evidence="2">The sequence shown here is derived from an EMBL/GenBank/DDBJ whole genome shotgun (WGS) entry which is preliminary data.</text>
</comment>
<feature type="compositionally biased region" description="Pro residues" evidence="1">
    <location>
        <begin position="19"/>
        <end position="33"/>
    </location>
</feature>
<reference evidence="2" key="1">
    <citation type="submission" date="2023-03" db="EMBL/GenBank/DDBJ databases">
        <title>Massive genome expansion in bonnet fungi (Mycena s.s.) driven by repeated elements and novel gene families across ecological guilds.</title>
        <authorList>
            <consortium name="Lawrence Berkeley National Laboratory"/>
            <person name="Harder C.B."/>
            <person name="Miyauchi S."/>
            <person name="Viragh M."/>
            <person name="Kuo A."/>
            <person name="Thoen E."/>
            <person name="Andreopoulos B."/>
            <person name="Lu D."/>
            <person name="Skrede I."/>
            <person name="Drula E."/>
            <person name="Henrissat B."/>
            <person name="Morin E."/>
            <person name="Kohler A."/>
            <person name="Barry K."/>
            <person name="LaButti K."/>
            <person name="Morin E."/>
            <person name="Salamov A."/>
            <person name="Lipzen A."/>
            <person name="Mereny Z."/>
            <person name="Hegedus B."/>
            <person name="Baldrian P."/>
            <person name="Stursova M."/>
            <person name="Weitz H."/>
            <person name="Taylor A."/>
            <person name="Grigoriev I.V."/>
            <person name="Nagy L.G."/>
            <person name="Martin F."/>
            <person name="Kauserud H."/>
        </authorList>
    </citation>
    <scope>NUCLEOTIDE SEQUENCE</scope>
    <source>
        <strain evidence="2">CBHHK067</strain>
    </source>
</reference>
<name>A0AAD7MCM7_MYCRO</name>
<evidence type="ECO:0000256" key="1">
    <source>
        <dbReference type="SAM" id="MobiDB-lite"/>
    </source>
</evidence>
<evidence type="ECO:0000313" key="3">
    <source>
        <dbReference type="Proteomes" id="UP001221757"/>
    </source>
</evidence>
<dbReference type="AlphaFoldDB" id="A0AAD7MCM7"/>
<dbReference type="Proteomes" id="UP001221757">
    <property type="component" value="Unassembled WGS sequence"/>
</dbReference>
<sequence>MPSHYREHMREQDGWTVLAPPPDPAGDQPPPYTPEALPQVAIPAVAATEPTLAFEIPINSNVIGAASVTRSKKYGRNVPFATAYVEICTAMGLDHSTAALGTSGTTNGPATLSMDWQMQMIGTRARIRQVICMVKNLNPPEEAALTASKPTGNRKRKSGASVANNITHDVPEGHTKAYLDLKAHLQCAKHTKELCYISAVDGHHHRVNEYELGLWSKEIDFFLKEPERKKARTSKSDIATPCAPTIHVTVNTGRSPTPVASSSHHRAPLATIKAATANADNLPASLFRPPLDFHPNGGSDIIHIPSITAVLQSIDDSGIFEHSSVLDSPAVCFADALHKYGIHCADEVVVLSADFLVQVTNMPEPLAELFFEECLVASTPDCDGKGKGRAVY</sequence>
<evidence type="ECO:0000313" key="2">
    <source>
        <dbReference type="EMBL" id="KAJ7710631.1"/>
    </source>
</evidence>
<organism evidence="2 3">
    <name type="scientific">Mycena rosella</name>
    <name type="common">Pink bonnet</name>
    <name type="synonym">Agaricus rosellus</name>
    <dbReference type="NCBI Taxonomy" id="1033263"/>
    <lineage>
        <taxon>Eukaryota</taxon>
        <taxon>Fungi</taxon>
        <taxon>Dikarya</taxon>
        <taxon>Basidiomycota</taxon>
        <taxon>Agaricomycotina</taxon>
        <taxon>Agaricomycetes</taxon>
        <taxon>Agaricomycetidae</taxon>
        <taxon>Agaricales</taxon>
        <taxon>Marasmiineae</taxon>
        <taxon>Mycenaceae</taxon>
        <taxon>Mycena</taxon>
    </lineage>
</organism>
<proteinExistence type="predicted"/>
<gene>
    <name evidence="2" type="ORF">B0H17DRAFT_1123757</name>
</gene>
<accession>A0AAD7MCM7</accession>
<feature type="compositionally biased region" description="Basic and acidic residues" evidence="1">
    <location>
        <begin position="1"/>
        <end position="13"/>
    </location>
</feature>
<protein>
    <submittedName>
        <fullName evidence="2">Uncharacterized protein</fullName>
    </submittedName>
</protein>
<dbReference type="EMBL" id="JARKIE010000001">
    <property type="protein sequence ID" value="KAJ7710631.1"/>
    <property type="molecule type" value="Genomic_DNA"/>
</dbReference>
<feature type="region of interest" description="Disordered" evidence="1">
    <location>
        <begin position="1"/>
        <end position="34"/>
    </location>
</feature>